<gene>
    <name evidence="7" type="ORF">BCL90_4773</name>
    <name evidence="8" type="ORF">E3V97_21660</name>
</gene>
<evidence type="ECO:0000256" key="1">
    <source>
        <dbReference type="ARBA" id="ARBA00001964"/>
    </source>
</evidence>
<dbReference type="PANTHER" id="PTHR42980:SF1">
    <property type="entry name" value="2-OXOISOVALERATE DEHYDROGENASE SUBUNIT BETA, MITOCHONDRIAL"/>
    <property type="match status" value="1"/>
</dbReference>
<evidence type="ECO:0000256" key="2">
    <source>
        <dbReference type="ARBA" id="ARBA00003906"/>
    </source>
</evidence>
<dbReference type="PANTHER" id="PTHR42980">
    <property type="entry name" value="2-OXOISOVALERATE DEHYDROGENASE SUBUNIT BETA-RELATED"/>
    <property type="match status" value="1"/>
</dbReference>
<keyword evidence="4" id="KW-0560">Oxidoreductase</keyword>
<evidence type="ECO:0000313" key="9">
    <source>
        <dbReference type="Proteomes" id="UP000273898"/>
    </source>
</evidence>
<sequence>MQFNRGDKDDKFLLNLYKRLLYPRMVEDKMLKLLRQGRIGKWFSGIGQEAIAVGSTLAMQSDEYILPMHRNLGVFTSRDIPLKKLMAQWQGKITGFTKGRDRSFHFGTQDYKIVGMISHLGPQMALADGIALANVLANKQHATLVYTGEGATSEGDFHEAVNVAAVWNLPVIFLIENNGYGLSTPKTEQFRCKNLVDKAIGYGVEGIQIDGNNILEVYNTIDQLAKEIRKDPRPVLVECLTFRMRGHEEASGTKYVPQELFDEWEKKDPLSNYETYLIEQGILTSDTIIDIKIQIKRDIELEVEEAFNEAEPEANADQEEADMYFPYTQQVTQANESSTEKRYLDTISDALDLAMQKYPNLVLMGQDIADYGGAFKITDGFTAKYGKGRVRNTPICESAIVGAGLGLSINGYKAVVEMQFADFVTVGFNQIVNNLAKTHYRWGEKADVVVRMPTGAGTGAGPFHSQSNEAWFTKTPGLKIVYPAFPEDAKGLLLAAIEDPNPVLYFEHKYLYRSLTAPVPDGYYTTEIGKAVTLAEGSKFAIITYGLGVHWALDYLKQYPESEATLIDLRTLQPWDKEAVRTAVKATGRVLILHEDTLTNGFGAELSAWIGEHCFSHLDAPVMRCASLDTAIPMNKVLEEDFLAKARLAETIDKLLKY</sequence>
<dbReference type="Proteomes" id="UP000273898">
    <property type="component" value="Unassembled WGS sequence"/>
</dbReference>
<evidence type="ECO:0000256" key="4">
    <source>
        <dbReference type="ARBA" id="ARBA00023002"/>
    </source>
</evidence>
<accession>A0A497XU41</accession>
<proteinExistence type="predicted"/>
<evidence type="ECO:0000313" key="8">
    <source>
        <dbReference type="EMBL" id="TFB28732.1"/>
    </source>
</evidence>
<dbReference type="SUPFAM" id="SSF52518">
    <property type="entry name" value="Thiamin diphosphate-binding fold (THDP-binding)"/>
    <property type="match status" value="2"/>
</dbReference>
<dbReference type="Pfam" id="PF02779">
    <property type="entry name" value="Transket_pyr"/>
    <property type="match status" value="1"/>
</dbReference>
<dbReference type="Pfam" id="PF02780">
    <property type="entry name" value="Transketolase_C"/>
    <property type="match status" value="1"/>
</dbReference>
<evidence type="ECO:0000256" key="3">
    <source>
        <dbReference type="ARBA" id="ARBA00012277"/>
    </source>
</evidence>
<dbReference type="EMBL" id="RCCK01000015">
    <property type="protein sequence ID" value="RLJ71951.1"/>
    <property type="molecule type" value="Genomic_DNA"/>
</dbReference>
<feature type="domain" description="Transketolase-like pyrimidine-binding" evidence="6">
    <location>
        <begin position="341"/>
        <end position="514"/>
    </location>
</feature>
<evidence type="ECO:0000256" key="5">
    <source>
        <dbReference type="ARBA" id="ARBA00023052"/>
    </source>
</evidence>
<dbReference type="OrthoDB" id="9769337at2"/>
<comment type="function">
    <text evidence="2">E1 component of the 2-oxoglutarate dehydrogenase (OGDH) complex which catalyzes the decarboxylation of 2-oxoglutarate, the first step in the conversion of 2-oxoglutarate to succinyl-CoA and CO(2).</text>
</comment>
<name>A0A497XU41_9SPHI</name>
<dbReference type="EC" id="1.2.4.4" evidence="3"/>
<dbReference type="Proteomes" id="UP000297429">
    <property type="component" value="Unassembled WGS sequence"/>
</dbReference>
<dbReference type="CDD" id="cd07036">
    <property type="entry name" value="TPP_PYR_E1-PDHc-beta_like"/>
    <property type="match status" value="1"/>
</dbReference>
<dbReference type="GO" id="GO:0003863">
    <property type="term" value="F:branched-chain 2-oxo acid dehydrogenase activity"/>
    <property type="evidence" value="ECO:0007669"/>
    <property type="project" value="UniProtKB-EC"/>
</dbReference>
<dbReference type="Pfam" id="PF00676">
    <property type="entry name" value="E1_dh"/>
    <property type="match status" value="1"/>
</dbReference>
<dbReference type="GO" id="GO:0009083">
    <property type="term" value="P:branched-chain amino acid catabolic process"/>
    <property type="evidence" value="ECO:0007669"/>
    <property type="project" value="TreeGrafter"/>
</dbReference>
<dbReference type="InterPro" id="IPR001017">
    <property type="entry name" value="DH_E1"/>
</dbReference>
<comment type="caution">
    <text evidence="7">The sequence shown here is derived from an EMBL/GenBank/DDBJ whole genome shotgun (WGS) entry which is preliminary data.</text>
</comment>
<dbReference type="CDD" id="cd02000">
    <property type="entry name" value="TPP_E1_PDC_ADC_BCADC"/>
    <property type="match status" value="1"/>
</dbReference>
<dbReference type="GO" id="GO:0007584">
    <property type="term" value="P:response to nutrient"/>
    <property type="evidence" value="ECO:0007669"/>
    <property type="project" value="TreeGrafter"/>
</dbReference>
<keyword evidence="5" id="KW-0786">Thiamine pyrophosphate</keyword>
<comment type="cofactor">
    <cofactor evidence="1">
        <name>thiamine diphosphate</name>
        <dbReference type="ChEBI" id="CHEBI:58937"/>
    </cofactor>
</comment>
<evidence type="ECO:0000313" key="10">
    <source>
        <dbReference type="Proteomes" id="UP000297429"/>
    </source>
</evidence>
<dbReference type="Gene3D" id="3.40.50.920">
    <property type="match status" value="1"/>
</dbReference>
<dbReference type="EMBL" id="SOPX01000005">
    <property type="protein sequence ID" value="TFB28732.1"/>
    <property type="molecule type" value="Genomic_DNA"/>
</dbReference>
<dbReference type="AlphaFoldDB" id="A0A497XU41"/>
<keyword evidence="10" id="KW-1185">Reference proteome</keyword>
<dbReference type="InterPro" id="IPR029061">
    <property type="entry name" value="THDP-binding"/>
</dbReference>
<reference evidence="7 9" key="1">
    <citation type="submission" date="2018-10" db="EMBL/GenBank/DDBJ databases">
        <title>Genomic Encyclopedia of Archaeal and Bacterial Type Strains, Phase II (KMG-II): from individual species to whole genera.</title>
        <authorList>
            <person name="Goeker M."/>
        </authorList>
    </citation>
    <scope>NUCLEOTIDE SEQUENCE [LARGE SCALE GENOMIC DNA]</scope>
    <source>
        <strain evidence="7 9">DSM 19624</strain>
    </source>
</reference>
<dbReference type="RefSeq" id="WP_121287601.1">
    <property type="nucleotide sequence ID" value="NZ_RCCK01000015.1"/>
</dbReference>
<organism evidence="7 9">
    <name type="scientific">Pedobacter alluvionis</name>
    <dbReference type="NCBI Taxonomy" id="475253"/>
    <lineage>
        <taxon>Bacteria</taxon>
        <taxon>Pseudomonadati</taxon>
        <taxon>Bacteroidota</taxon>
        <taxon>Sphingobacteriia</taxon>
        <taxon>Sphingobacteriales</taxon>
        <taxon>Sphingobacteriaceae</taxon>
        <taxon>Pedobacter</taxon>
    </lineage>
</organism>
<protein>
    <recommendedName>
        <fullName evidence="3">3-methyl-2-oxobutanoate dehydrogenase (2-methylpropanoyl-transferring)</fullName>
        <ecNumber evidence="3">1.2.4.4</ecNumber>
    </recommendedName>
</protein>
<dbReference type="FunFam" id="3.40.50.970:FF:000001">
    <property type="entry name" value="Pyruvate dehydrogenase E1 beta subunit"/>
    <property type="match status" value="1"/>
</dbReference>
<dbReference type="InterPro" id="IPR009014">
    <property type="entry name" value="Transketo_C/PFOR_II"/>
</dbReference>
<dbReference type="SUPFAM" id="SSF52922">
    <property type="entry name" value="TK C-terminal domain-like"/>
    <property type="match status" value="1"/>
</dbReference>
<reference evidence="8 10" key="2">
    <citation type="submission" date="2019-03" db="EMBL/GenBank/DDBJ databases">
        <authorList>
            <person name="He R.-H."/>
        </authorList>
    </citation>
    <scope>NUCLEOTIDE SEQUENCE [LARGE SCALE GENOMIC DNA]</scope>
    <source>
        <strain evidence="8 10">DSM 19624</strain>
    </source>
</reference>
<evidence type="ECO:0000259" key="6">
    <source>
        <dbReference type="SMART" id="SM00861"/>
    </source>
</evidence>
<dbReference type="InterPro" id="IPR005475">
    <property type="entry name" value="Transketolase-like_Pyr-bd"/>
</dbReference>
<dbReference type="Gene3D" id="3.40.50.970">
    <property type="match status" value="2"/>
</dbReference>
<evidence type="ECO:0000313" key="7">
    <source>
        <dbReference type="EMBL" id="RLJ71951.1"/>
    </source>
</evidence>
<dbReference type="SMART" id="SM00861">
    <property type="entry name" value="Transket_pyr"/>
    <property type="match status" value="1"/>
</dbReference>
<dbReference type="InterPro" id="IPR033248">
    <property type="entry name" value="Transketolase_C"/>
</dbReference>